<evidence type="ECO:0000256" key="3">
    <source>
        <dbReference type="ARBA" id="ARBA00037926"/>
    </source>
</evidence>
<comment type="catalytic activity">
    <reaction evidence="7">
        <text>serotonin + octadecanoyl-CoA = N-octadecanoyl-serotonin + CoA + H(+)</text>
        <dbReference type="Rhea" id="RHEA:51400"/>
        <dbReference type="ChEBI" id="CHEBI:15378"/>
        <dbReference type="ChEBI" id="CHEBI:57287"/>
        <dbReference type="ChEBI" id="CHEBI:57394"/>
        <dbReference type="ChEBI" id="CHEBI:134065"/>
        <dbReference type="ChEBI" id="CHEBI:350546"/>
    </reaction>
    <physiologicalReaction direction="left-to-right" evidence="7">
        <dbReference type="Rhea" id="RHEA:51401"/>
    </physiologicalReaction>
</comment>
<evidence type="ECO:0000256" key="6">
    <source>
        <dbReference type="ARBA" id="ARBA00050189"/>
    </source>
</evidence>
<dbReference type="CDD" id="cd04301">
    <property type="entry name" value="NAT_SF"/>
    <property type="match status" value="1"/>
</dbReference>
<dbReference type="PANTHER" id="PTHR20905:SF1">
    <property type="entry name" value="AT07410P-RELATED"/>
    <property type="match status" value="1"/>
</dbReference>
<evidence type="ECO:0000256" key="12">
    <source>
        <dbReference type="ARBA" id="ARBA00052335"/>
    </source>
</evidence>
<dbReference type="FunFam" id="3.40.630.30:FF:000046">
    <property type="entry name" value="Dopamine N-acetyltransferase"/>
    <property type="match status" value="1"/>
</dbReference>
<evidence type="ECO:0000256" key="2">
    <source>
        <dbReference type="ARBA" id="ARBA00023315"/>
    </source>
</evidence>
<dbReference type="EnsemblMetazoa" id="SCAU006552-RA">
    <property type="protein sequence ID" value="SCAU006552-PA"/>
    <property type="gene ID" value="SCAU006552"/>
</dbReference>
<evidence type="ECO:0000256" key="5">
    <source>
        <dbReference type="ARBA" id="ARBA00039114"/>
    </source>
</evidence>
<dbReference type="InterPro" id="IPR000182">
    <property type="entry name" value="GNAT_dom"/>
</dbReference>
<evidence type="ECO:0000256" key="11">
    <source>
        <dbReference type="ARBA" id="ARBA00052178"/>
    </source>
</evidence>
<evidence type="ECO:0000256" key="10">
    <source>
        <dbReference type="ARBA" id="ARBA00051823"/>
    </source>
</evidence>
<evidence type="ECO:0000256" key="8">
    <source>
        <dbReference type="ARBA" id="ARBA00051284"/>
    </source>
</evidence>
<keyword evidence="2" id="KW-0012">Acyltransferase</keyword>
<evidence type="ECO:0000256" key="9">
    <source>
        <dbReference type="ARBA" id="ARBA00051711"/>
    </source>
</evidence>
<comment type="catalytic activity">
    <reaction evidence="13">
        <text>serotonin + acetyl-CoA = N-acetylserotonin + CoA + H(+)</text>
        <dbReference type="Rhea" id="RHEA:25217"/>
        <dbReference type="ChEBI" id="CHEBI:15378"/>
        <dbReference type="ChEBI" id="CHEBI:17697"/>
        <dbReference type="ChEBI" id="CHEBI:57287"/>
        <dbReference type="ChEBI" id="CHEBI:57288"/>
        <dbReference type="ChEBI" id="CHEBI:350546"/>
        <dbReference type="EC" id="2.3.1.87"/>
    </reaction>
    <physiologicalReaction direction="left-to-right" evidence="13">
        <dbReference type="Rhea" id="RHEA:25218"/>
    </physiologicalReaction>
</comment>
<reference evidence="15" key="1">
    <citation type="submission" date="2020-05" db="UniProtKB">
        <authorList>
            <consortium name="EnsemblMetazoa"/>
        </authorList>
    </citation>
    <scope>IDENTIFICATION</scope>
    <source>
        <strain evidence="15">USDA</strain>
    </source>
</reference>
<evidence type="ECO:0000259" key="14">
    <source>
        <dbReference type="Pfam" id="PF00583"/>
    </source>
</evidence>
<proteinExistence type="inferred from homology"/>
<evidence type="ECO:0000256" key="4">
    <source>
        <dbReference type="ARBA" id="ARBA00038182"/>
    </source>
</evidence>
<gene>
    <name evidence="15" type="primary">106090237</name>
</gene>
<evidence type="ECO:0000256" key="13">
    <source>
        <dbReference type="ARBA" id="ARBA00052491"/>
    </source>
</evidence>
<dbReference type="InterPro" id="IPR016181">
    <property type="entry name" value="Acyl_CoA_acyltransferase"/>
</dbReference>
<dbReference type="PANTHER" id="PTHR20905">
    <property type="entry name" value="N-ACETYLTRANSFERASE-RELATED"/>
    <property type="match status" value="1"/>
</dbReference>
<comment type="catalytic activity">
    <reaction evidence="11">
        <text>serotonin + hexadecanoyl-CoA = N-hexadecanoyl-serotonin + CoA + H(+)</text>
        <dbReference type="Rhea" id="RHEA:51384"/>
        <dbReference type="ChEBI" id="CHEBI:15378"/>
        <dbReference type="ChEBI" id="CHEBI:57287"/>
        <dbReference type="ChEBI" id="CHEBI:57379"/>
        <dbReference type="ChEBI" id="CHEBI:134059"/>
        <dbReference type="ChEBI" id="CHEBI:350546"/>
    </reaction>
    <physiologicalReaction direction="left-to-right" evidence="11">
        <dbReference type="Rhea" id="RHEA:51385"/>
    </physiologicalReaction>
</comment>
<comment type="catalytic activity">
    <reaction evidence="10">
        <text>serotonin + (9Z)-octadecenoyl-CoA = N-(9Z-octadecenoyl)-serotonin + CoA + H(+)</text>
        <dbReference type="Rhea" id="RHEA:51392"/>
        <dbReference type="ChEBI" id="CHEBI:15378"/>
        <dbReference type="ChEBI" id="CHEBI:57287"/>
        <dbReference type="ChEBI" id="CHEBI:57387"/>
        <dbReference type="ChEBI" id="CHEBI:134064"/>
        <dbReference type="ChEBI" id="CHEBI:350546"/>
    </reaction>
    <physiologicalReaction direction="left-to-right" evidence="10">
        <dbReference type="Rhea" id="RHEA:51393"/>
    </physiologicalReaction>
</comment>
<comment type="catalytic activity">
    <reaction evidence="8">
        <text>serotonin + (5Z,8Z,11Z,14Z)-eicosatetraenoyl-CoA = N-[(5Z,8Z,11Z,14Z)-eicosatetraenoyl]-serotonin + CoA + H(+)</text>
        <dbReference type="Rhea" id="RHEA:51396"/>
        <dbReference type="ChEBI" id="CHEBI:15378"/>
        <dbReference type="ChEBI" id="CHEBI:57287"/>
        <dbReference type="ChEBI" id="CHEBI:57368"/>
        <dbReference type="ChEBI" id="CHEBI:132255"/>
        <dbReference type="ChEBI" id="CHEBI:350546"/>
    </reaction>
    <physiologicalReaction direction="left-to-right" evidence="8">
        <dbReference type="Rhea" id="RHEA:51397"/>
    </physiologicalReaction>
</comment>
<keyword evidence="1" id="KW-0808">Transferase</keyword>
<evidence type="ECO:0000256" key="7">
    <source>
        <dbReference type="ARBA" id="ARBA00050849"/>
    </source>
</evidence>
<name>A0A1I8PBF0_STOCA</name>
<sequence>MVPNLKSCFSEEDIEIQVITQQDYERVYDFLSLYFCGNEPLTGSSEPRDEVVMGMDFALSYIEHGTCLKAVLKGSDEIIGLTITGPKGPNEAEHLQKAADANCNTKLGKIFQFLAKVEREANVYERYNVTKVLHILATCVDVKMRGKKLGTHLYNAAIETAKSKGFELVTADCSSFYSARIKENLGWDCVNVAPYKDFHIDNKQVFCPDPPHESCKSYAIRI</sequence>
<dbReference type="AlphaFoldDB" id="A0A1I8PBF0"/>
<accession>A0A1I8PBF0</accession>
<dbReference type="Gene3D" id="3.40.630.30">
    <property type="match status" value="1"/>
</dbReference>
<comment type="catalytic activity">
    <reaction evidence="12">
        <text>dopamine + hexadecanoyl-CoA = N-hexadecanoyl-dopamine + CoA + H(+)</text>
        <dbReference type="Rhea" id="RHEA:51376"/>
        <dbReference type="ChEBI" id="CHEBI:15378"/>
        <dbReference type="ChEBI" id="CHEBI:57287"/>
        <dbReference type="ChEBI" id="CHEBI:57379"/>
        <dbReference type="ChEBI" id="CHEBI:59905"/>
        <dbReference type="ChEBI" id="CHEBI:134058"/>
    </reaction>
    <physiologicalReaction direction="left-to-right" evidence="12">
        <dbReference type="Rhea" id="RHEA:51377"/>
    </physiologicalReaction>
</comment>
<keyword evidence="16" id="KW-1185">Reference proteome</keyword>
<dbReference type="Pfam" id="PF00583">
    <property type="entry name" value="Acetyltransf_1"/>
    <property type="match status" value="1"/>
</dbReference>
<evidence type="ECO:0000313" key="15">
    <source>
        <dbReference type="EnsemblMetazoa" id="SCAU006552-PA"/>
    </source>
</evidence>
<protein>
    <recommendedName>
        <fullName evidence="5">aralkylamine N-acetyltransferase</fullName>
        <ecNumber evidence="5">2.3.1.87</ecNumber>
    </recommendedName>
</protein>
<dbReference type="SUPFAM" id="SSF55729">
    <property type="entry name" value="Acyl-CoA N-acyltransferases (Nat)"/>
    <property type="match status" value="1"/>
</dbReference>
<dbReference type="STRING" id="35570.A0A1I8PBF0"/>
<comment type="catalytic activity">
    <reaction evidence="6">
        <text>dopamine + (9Z)-octadecenoyl-CoA = N-(9Z-octadecanoyl)-dopamine + CoA + H(+)</text>
        <dbReference type="Rhea" id="RHEA:51380"/>
        <dbReference type="ChEBI" id="CHEBI:15378"/>
        <dbReference type="ChEBI" id="CHEBI:31883"/>
        <dbReference type="ChEBI" id="CHEBI:57287"/>
        <dbReference type="ChEBI" id="CHEBI:57387"/>
        <dbReference type="ChEBI" id="CHEBI:59905"/>
    </reaction>
    <physiologicalReaction direction="left-to-right" evidence="6">
        <dbReference type="Rhea" id="RHEA:51381"/>
    </physiologicalReaction>
</comment>
<evidence type="ECO:0000256" key="1">
    <source>
        <dbReference type="ARBA" id="ARBA00022679"/>
    </source>
</evidence>
<organism evidence="15 16">
    <name type="scientific">Stomoxys calcitrans</name>
    <name type="common">Stable fly</name>
    <name type="synonym">Conops calcitrans</name>
    <dbReference type="NCBI Taxonomy" id="35570"/>
    <lineage>
        <taxon>Eukaryota</taxon>
        <taxon>Metazoa</taxon>
        <taxon>Ecdysozoa</taxon>
        <taxon>Arthropoda</taxon>
        <taxon>Hexapoda</taxon>
        <taxon>Insecta</taxon>
        <taxon>Pterygota</taxon>
        <taxon>Neoptera</taxon>
        <taxon>Endopterygota</taxon>
        <taxon>Diptera</taxon>
        <taxon>Brachycera</taxon>
        <taxon>Muscomorpha</taxon>
        <taxon>Muscoidea</taxon>
        <taxon>Muscidae</taxon>
        <taxon>Stomoxys</taxon>
    </lineage>
</organism>
<dbReference type="GO" id="GO:0004059">
    <property type="term" value="F:aralkylamine N-acetyltransferase activity"/>
    <property type="evidence" value="ECO:0007669"/>
    <property type="project" value="UniProtKB-EC"/>
</dbReference>
<dbReference type="EC" id="2.3.1.87" evidence="5"/>
<comment type="pathway">
    <text evidence="3">Aromatic compound metabolism; melatonin biosynthesis; melatonin from serotonin: step 1/2.</text>
</comment>
<dbReference type="VEuPathDB" id="VectorBase:SCAU006552"/>
<comment type="similarity">
    <text evidence="4">Belongs to the acetyltransferase family. AANAT subfamily.</text>
</comment>
<dbReference type="Proteomes" id="UP000095300">
    <property type="component" value="Unassembled WGS sequence"/>
</dbReference>
<evidence type="ECO:0000313" key="16">
    <source>
        <dbReference type="Proteomes" id="UP000095300"/>
    </source>
</evidence>
<feature type="domain" description="N-acetyltransferase" evidence="14">
    <location>
        <begin position="124"/>
        <end position="174"/>
    </location>
</feature>
<comment type="catalytic activity">
    <reaction evidence="9">
        <text>dopamine + acetyl-CoA = N-acetyldopamine + CoA + H(+)</text>
        <dbReference type="Rhea" id="RHEA:51388"/>
        <dbReference type="ChEBI" id="CHEBI:15378"/>
        <dbReference type="ChEBI" id="CHEBI:57287"/>
        <dbReference type="ChEBI" id="CHEBI:57288"/>
        <dbReference type="ChEBI" id="CHEBI:59905"/>
        <dbReference type="ChEBI" id="CHEBI:125678"/>
    </reaction>
    <physiologicalReaction direction="left-to-right" evidence="9">
        <dbReference type="Rhea" id="RHEA:51389"/>
    </physiologicalReaction>
</comment>